<evidence type="ECO:0000313" key="4">
    <source>
        <dbReference type="EMBL" id="WWC69384.1"/>
    </source>
</evidence>
<accession>A0AAJ8L2I6</accession>
<feature type="binding site" evidence="1">
    <location>
        <position position="345"/>
    </location>
    <ligand>
        <name>2-oxoglutarate</name>
        <dbReference type="ChEBI" id="CHEBI:16810"/>
    </ligand>
</feature>
<feature type="binding site" evidence="1">
    <location>
        <position position="341"/>
    </location>
    <ligand>
        <name>2-oxoglutarate</name>
        <dbReference type="ChEBI" id="CHEBI:16810"/>
    </ligand>
</feature>
<feature type="compositionally biased region" description="Polar residues" evidence="2">
    <location>
        <begin position="1"/>
        <end position="15"/>
    </location>
</feature>
<dbReference type="GO" id="GO:0008198">
    <property type="term" value="F:ferrous iron binding"/>
    <property type="evidence" value="ECO:0007669"/>
    <property type="project" value="TreeGrafter"/>
</dbReference>
<dbReference type="InterPro" id="IPR032852">
    <property type="entry name" value="ALKBH2"/>
</dbReference>
<dbReference type="KEGG" id="kpin:30170040"/>
<gene>
    <name evidence="4" type="ORF">I206_103323</name>
</gene>
<evidence type="ECO:0000313" key="5">
    <source>
        <dbReference type="Proteomes" id="UP000094020"/>
    </source>
</evidence>
<feature type="domain" description="Fe2OG dioxygenase" evidence="3">
    <location>
        <begin position="244"/>
        <end position="350"/>
    </location>
</feature>
<feature type="binding site" evidence="1">
    <location>
        <position position="253"/>
    </location>
    <ligand>
        <name>2-oxoglutarate</name>
        <dbReference type="ChEBI" id="CHEBI:16810"/>
    </ligand>
</feature>
<feature type="binding site" evidence="1">
    <location>
        <position position="263"/>
    </location>
    <ligand>
        <name>2-oxoglutarate</name>
        <dbReference type="ChEBI" id="CHEBI:16810"/>
    </ligand>
</feature>
<evidence type="ECO:0000256" key="1">
    <source>
        <dbReference type="PIRSR" id="PIRSR632852-1"/>
    </source>
</evidence>
<feature type="binding site" evidence="1">
    <location>
        <position position="347"/>
    </location>
    <ligand>
        <name>2-oxoglutarate</name>
        <dbReference type="ChEBI" id="CHEBI:16810"/>
    </ligand>
</feature>
<dbReference type="GO" id="GO:0051747">
    <property type="term" value="F:cytosine C-5 DNA demethylase activity"/>
    <property type="evidence" value="ECO:0007669"/>
    <property type="project" value="TreeGrafter"/>
</dbReference>
<proteinExistence type="predicted"/>
<dbReference type="EMBL" id="CP144522">
    <property type="protein sequence ID" value="WWC69384.1"/>
    <property type="molecule type" value="Genomic_DNA"/>
</dbReference>
<dbReference type="InterPro" id="IPR037151">
    <property type="entry name" value="AlkB-like_sf"/>
</dbReference>
<keyword evidence="5" id="KW-1185">Reference proteome</keyword>
<dbReference type="Pfam" id="PF13532">
    <property type="entry name" value="2OG-FeII_Oxy_2"/>
    <property type="match status" value="1"/>
</dbReference>
<feature type="binding site" evidence="1">
    <location>
        <position position="251"/>
    </location>
    <ligand>
        <name>2-oxoglutarate</name>
        <dbReference type="ChEBI" id="CHEBI:16810"/>
    </ligand>
</feature>
<protein>
    <recommendedName>
        <fullName evidence="3">Fe2OG dioxygenase domain-containing protein</fullName>
    </recommendedName>
</protein>
<feature type="region of interest" description="Disordered" evidence="2">
    <location>
        <begin position="86"/>
        <end position="119"/>
    </location>
</feature>
<dbReference type="SUPFAM" id="SSF51197">
    <property type="entry name" value="Clavaminate synthase-like"/>
    <property type="match status" value="1"/>
</dbReference>
<dbReference type="RefSeq" id="XP_070058825.1">
    <property type="nucleotide sequence ID" value="XM_070202724.1"/>
</dbReference>
<evidence type="ECO:0000259" key="3">
    <source>
        <dbReference type="PROSITE" id="PS51471"/>
    </source>
</evidence>
<dbReference type="Proteomes" id="UP000094020">
    <property type="component" value="Chromosome 4"/>
</dbReference>
<organism evidence="4 5">
    <name type="scientific">Kwoniella pini CBS 10737</name>
    <dbReference type="NCBI Taxonomy" id="1296096"/>
    <lineage>
        <taxon>Eukaryota</taxon>
        <taxon>Fungi</taxon>
        <taxon>Dikarya</taxon>
        <taxon>Basidiomycota</taxon>
        <taxon>Agaricomycotina</taxon>
        <taxon>Tremellomycetes</taxon>
        <taxon>Tremellales</taxon>
        <taxon>Cryptococcaceae</taxon>
        <taxon>Kwoniella</taxon>
    </lineage>
</organism>
<evidence type="ECO:0000256" key="2">
    <source>
        <dbReference type="SAM" id="MobiDB-lite"/>
    </source>
</evidence>
<dbReference type="PANTHER" id="PTHR31573">
    <property type="entry name" value="ALPHA-KETOGLUTARATE-DEPENDENT DIOXYGENASE ALKB HOMOLOG 2"/>
    <property type="match status" value="1"/>
</dbReference>
<dbReference type="GO" id="GO:0035516">
    <property type="term" value="F:broad specificity oxidative DNA demethylase activity"/>
    <property type="evidence" value="ECO:0007669"/>
    <property type="project" value="TreeGrafter"/>
</dbReference>
<dbReference type="GO" id="GO:0006307">
    <property type="term" value="P:DNA alkylation repair"/>
    <property type="evidence" value="ECO:0007669"/>
    <property type="project" value="TreeGrafter"/>
</dbReference>
<dbReference type="PROSITE" id="PS51471">
    <property type="entry name" value="FE2OG_OXY"/>
    <property type="match status" value="1"/>
</dbReference>
<dbReference type="PANTHER" id="PTHR31573:SF1">
    <property type="entry name" value="DNA OXIDATIVE DEMETHYLASE ALKBH2"/>
    <property type="match status" value="1"/>
</dbReference>
<dbReference type="InterPro" id="IPR005123">
    <property type="entry name" value="Oxoglu/Fe-dep_dioxygenase_dom"/>
</dbReference>
<reference evidence="4" key="2">
    <citation type="submission" date="2024-02" db="EMBL/GenBank/DDBJ databases">
        <title>Comparative genomics of Cryptococcus and Kwoniella reveals pathogenesis evolution and contrasting modes of karyotype evolution via chromosome fusion or intercentromeric recombination.</title>
        <authorList>
            <person name="Coelho M.A."/>
            <person name="David-Palma M."/>
            <person name="Shea T."/>
            <person name="Bowers K."/>
            <person name="McGinley-Smith S."/>
            <person name="Mohammad A.W."/>
            <person name="Gnirke A."/>
            <person name="Yurkov A.M."/>
            <person name="Nowrousian M."/>
            <person name="Sun S."/>
            <person name="Cuomo C.A."/>
            <person name="Heitman J."/>
        </authorList>
    </citation>
    <scope>NUCLEOTIDE SEQUENCE</scope>
    <source>
        <strain evidence="4">CBS 10737</strain>
    </source>
</reference>
<dbReference type="Gene3D" id="2.60.120.590">
    <property type="entry name" value="Alpha-ketoglutarate-dependent dioxygenase AlkB-like"/>
    <property type="match status" value="1"/>
</dbReference>
<dbReference type="InterPro" id="IPR027450">
    <property type="entry name" value="AlkB-like"/>
</dbReference>
<dbReference type="GeneID" id="30170040"/>
<name>A0AAJ8L2I6_9TREE</name>
<reference evidence="4" key="1">
    <citation type="submission" date="2013-07" db="EMBL/GenBank/DDBJ databases">
        <authorList>
            <consortium name="The Broad Institute Genome Sequencing Platform"/>
            <person name="Cuomo C."/>
            <person name="Litvintseva A."/>
            <person name="Chen Y."/>
            <person name="Heitman J."/>
            <person name="Sun S."/>
            <person name="Springer D."/>
            <person name="Dromer F."/>
            <person name="Young S.K."/>
            <person name="Zeng Q."/>
            <person name="Gargeya S."/>
            <person name="Fitzgerald M."/>
            <person name="Abouelleil A."/>
            <person name="Alvarado L."/>
            <person name="Berlin A.M."/>
            <person name="Chapman S.B."/>
            <person name="Dewar J."/>
            <person name="Goldberg J."/>
            <person name="Griggs A."/>
            <person name="Gujja S."/>
            <person name="Hansen M."/>
            <person name="Howarth C."/>
            <person name="Imamovic A."/>
            <person name="Larimer J."/>
            <person name="McCowan C."/>
            <person name="Murphy C."/>
            <person name="Pearson M."/>
            <person name="Priest M."/>
            <person name="Roberts A."/>
            <person name="Saif S."/>
            <person name="Shea T."/>
            <person name="Sykes S."/>
            <person name="Wortman J."/>
            <person name="Nusbaum C."/>
            <person name="Birren B."/>
        </authorList>
    </citation>
    <scope>NUCLEOTIDE SEQUENCE</scope>
    <source>
        <strain evidence="4">CBS 10737</strain>
    </source>
</reference>
<dbReference type="AlphaFoldDB" id="A0AAJ8L2I6"/>
<feature type="binding site" evidence="1">
    <location>
        <position position="329"/>
    </location>
    <ligand>
        <name>2-oxoglutarate</name>
        <dbReference type="ChEBI" id="CHEBI:16810"/>
    </ligand>
</feature>
<feature type="region of interest" description="Disordered" evidence="2">
    <location>
        <begin position="1"/>
        <end position="48"/>
    </location>
</feature>
<sequence length="389" mass="44367">MKRSLGSSTELSSPRASKRQASLAGFLQPKLKNGTSPKKVKLEEGKEGKPIIIDIDDETQSVFENVNKPLMDKGKGKAIEIESEIQNIKAGGGEEEEDGKSTDENLDTSWPPKDHPYHPPPSSNYNHPILIGSIPNTLKPIHFIIKPKIINNPITDLDLIYYKSFINPKLSSNLLMNYLLENLPWYRVKYMVRGMNINTPRYTTVFGKDSTLTPWNGYQKCNPRAIPEILERLMRKVEQITQSQFNFCLVNYYSSGDDSISYHSDSESFLGLNPTIASLTLGQSRDFLLRHINFKNHPKTGKEIKIEKFNLQDGDLLIMKGKTQHEWQHSIPKRKNLNKGRINITFRKGIIKYSTENYYNYNVGKGNLYKWDSKKKVMVESLPSDGGVK</sequence>